<dbReference type="STRING" id="157652.A0A371GBX2"/>
<evidence type="ECO:0000313" key="3">
    <source>
        <dbReference type="Proteomes" id="UP000257109"/>
    </source>
</evidence>
<dbReference type="InterPro" id="IPR036397">
    <property type="entry name" value="RNaseH_sf"/>
</dbReference>
<evidence type="ECO:0000259" key="1">
    <source>
        <dbReference type="Pfam" id="PF13456"/>
    </source>
</evidence>
<dbReference type="InterPro" id="IPR012337">
    <property type="entry name" value="RNaseH-like_sf"/>
</dbReference>
<dbReference type="PANTHER" id="PTHR48475">
    <property type="entry name" value="RIBONUCLEASE H"/>
    <property type="match status" value="1"/>
</dbReference>
<accession>A0A371GBX2</accession>
<name>A0A371GBX2_MUCPR</name>
<dbReference type="AlphaFoldDB" id="A0A371GBX2"/>
<evidence type="ECO:0000313" key="2">
    <source>
        <dbReference type="EMBL" id="RDX87999.1"/>
    </source>
</evidence>
<dbReference type="Pfam" id="PF13456">
    <property type="entry name" value="RVT_3"/>
    <property type="match status" value="1"/>
</dbReference>
<dbReference type="Proteomes" id="UP000257109">
    <property type="component" value="Unassembled WGS sequence"/>
</dbReference>
<organism evidence="2 3">
    <name type="scientific">Mucuna pruriens</name>
    <name type="common">Velvet bean</name>
    <name type="synonym">Dolichos pruriens</name>
    <dbReference type="NCBI Taxonomy" id="157652"/>
    <lineage>
        <taxon>Eukaryota</taxon>
        <taxon>Viridiplantae</taxon>
        <taxon>Streptophyta</taxon>
        <taxon>Embryophyta</taxon>
        <taxon>Tracheophyta</taxon>
        <taxon>Spermatophyta</taxon>
        <taxon>Magnoliopsida</taxon>
        <taxon>eudicotyledons</taxon>
        <taxon>Gunneridae</taxon>
        <taxon>Pentapetalae</taxon>
        <taxon>rosids</taxon>
        <taxon>fabids</taxon>
        <taxon>Fabales</taxon>
        <taxon>Fabaceae</taxon>
        <taxon>Papilionoideae</taxon>
        <taxon>50 kb inversion clade</taxon>
        <taxon>NPAAA clade</taxon>
        <taxon>indigoferoid/millettioid clade</taxon>
        <taxon>Phaseoleae</taxon>
        <taxon>Mucuna</taxon>
    </lineage>
</organism>
<dbReference type="SUPFAM" id="SSF53098">
    <property type="entry name" value="Ribonuclease H-like"/>
    <property type="match status" value="1"/>
</dbReference>
<feature type="non-terminal residue" evidence="2">
    <location>
        <position position="1"/>
    </location>
</feature>
<dbReference type="GO" id="GO:0003676">
    <property type="term" value="F:nucleic acid binding"/>
    <property type="evidence" value="ECO:0007669"/>
    <property type="project" value="InterPro"/>
</dbReference>
<reference evidence="2" key="1">
    <citation type="submission" date="2018-05" db="EMBL/GenBank/DDBJ databases">
        <title>Draft genome of Mucuna pruriens seed.</title>
        <authorList>
            <person name="Nnadi N.E."/>
            <person name="Vos R."/>
            <person name="Hasami M.H."/>
            <person name="Devisetty U.K."/>
            <person name="Aguiy J.C."/>
        </authorList>
    </citation>
    <scope>NUCLEOTIDE SEQUENCE [LARGE SCALE GENOMIC DNA]</scope>
    <source>
        <strain evidence="2">JCA_2017</strain>
    </source>
</reference>
<dbReference type="PANTHER" id="PTHR48475:SF2">
    <property type="entry name" value="RIBONUCLEASE H"/>
    <property type="match status" value="1"/>
</dbReference>
<dbReference type="OrthoDB" id="2016287at2759"/>
<comment type="caution">
    <text evidence="2">The sequence shown here is derived from an EMBL/GenBank/DDBJ whole genome shotgun (WGS) entry which is preliminary data.</text>
</comment>
<feature type="domain" description="RNase H type-1" evidence="1">
    <location>
        <begin position="26"/>
        <end position="89"/>
    </location>
</feature>
<protein>
    <recommendedName>
        <fullName evidence="1">RNase H type-1 domain-containing protein</fullName>
    </recommendedName>
</protein>
<dbReference type="Gene3D" id="3.30.420.10">
    <property type="entry name" value="Ribonuclease H-like superfamily/Ribonuclease H"/>
    <property type="match status" value="1"/>
</dbReference>
<dbReference type="InterPro" id="IPR002156">
    <property type="entry name" value="RNaseH_domain"/>
</dbReference>
<gene>
    <name evidence="2" type="ORF">CR513_30459</name>
</gene>
<sequence>MVPLGRRILKSNREWGLEGPEGVLINQVEYEALLAGMRLARKLEVKKLKAKSDSKLVTRQVNGEYQARDPQLTKYWERAMKMAFAFETSHSCMCLGIKISRQTCWPNWLAHRREDNRNI</sequence>
<dbReference type="GO" id="GO:0004523">
    <property type="term" value="F:RNA-DNA hybrid ribonuclease activity"/>
    <property type="evidence" value="ECO:0007669"/>
    <property type="project" value="InterPro"/>
</dbReference>
<proteinExistence type="predicted"/>
<keyword evidence="3" id="KW-1185">Reference proteome</keyword>
<dbReference type="EMBL" id="QJKJ01006077">
    <property type="protein sequence ID" value="RDX87999.1"/>
    <property type="molecule type" value="Genomic_DNA"/>
</dbReference>